<feature type="domain" description="PNPLA" evidence="6">
    <location>
        <begin position="77"/>
        <end position="252"/>
    </location>
</feature>
<evidence type="ECO:0000256" key="5">
    <source>
        <dbReference type="SAM" id="MobiDB-lite"/>
    </source>
</evidence>
<dbReference type="InterPro" id="IPR016035">
    <property type="entry name" value="Acyl_Trfase/lysoPLipase"/>
</dbReference>
<reference evidence="7 8" key="1">
    <citation type="submission" date="2018-11" db="EMBL/GenBank/DDBJ databases">
        <authorList>
            <person name="Li F."/>
        </authorList>
    </citation>
    <scope>NUCLEOTIDE SEQUENCE [LARGE SCALE GENOMIC DNA]</scope>
    <source>
        <strain evidence="7 8">KIS18-7</strain>
    </source>
</reference>
<dbReference type="Proteomes" id="UP000277094">
    <property type="component" value="Unassembled WGS sequence"/>
</dbReference>
<comment type="caution">
    <text evidence="7">The sequence shown here is derived from an EMBL/GenBank/DDBJ whole genome shotgun (WGS) entry which is preliminary data.</text>
</comment>
<dbReference type="PANTHER" id="PTHR14226:SF78">
    <property type="entry name" value="SLR0060 PROTEIN"/>
    <property type="match status" value="1"/>
</dbReference>
<evidence type="ECO:0000313" key="8">
    <source>
        <dbReference type="Proteomes" id="UP000277094"/>
    </source>
</evidence>
<evidence type="ECO:0000256" key="3">
    <source>
        <dbReference type="ARBA" id="ARBA00023098"/>
    </source>
</evidence>
<dbReference type="EMBL" id="RJSG01000003">
    <property type="protein sequence ID" value="RNL77651.1"/>
    <property type="molecule type" value="Genomic_DNA"/>
</dbReference>
<dbReference type="InterPro" id="IPR050301">
    <property type="entry name" value="NTE"/>
</dbReference>
<feature type="compositionally biased region" description="Polar residues" evidence="5">
    <location>
        <begin position="23"/>
        <end position="32"/>
    </location>
</feature>
<dbReference type="Gene3D" id="3.40.1090.10">
    <property type="entry name" value="Cytosolic phospholipase A2 catalytic domain"/>
    <property type="match status" value="2"/>
</dbReference>
<protein>
    <recommendedName>
        <fullName evidence="6">PNPLA domain-containing protein</fullName>
    </recommendedName>
</protein>
<feature type="short sequence motif" description="DGA/G" evidence="4">
    <location>
        <begin position="239"/>
        <end position="241"/>
    </location>
</feature>
<evidence type="ECO:0000256" key="2">
    <source>
        <dbReference type="ARBA" id="ARBA00022963"/>
    </source>
</evidence>
<accession>A0A3N0DQ69</accession>
<dbReference type="PROSITE" id="PS51635">
    <property type="entry name" value="PNPLA"/>
    <property type="match status" value="1"/>
</dbReference>
<evidence type="ECO:0000256" key="1">
    <source>
        <dbReference type="ARBA" id="ARBA00022801"/>
    </source>
</evidence>
<name>A0A3N0DQ69_9ACTN</name>
<dbReference type="PANTHER" id="PTHR14226">
    <property type="entry name" value="NEUROPATHY TARGET ESTERASE/SWISS CHEESE D.MELANOGASTER"/>
    <property type="match status" value="1"/>
</dbReference>
<feature type="active site" description="Proton acceptor" evidence="4">
    <location>
        <position position="239"/>
    </location>
</feature>
<keyword evidence="1 4" id="KW-0378">Hydrolase</keyword>
<dbReference type="OrthoDB" id="4080114at2"/>
<evidence type="ECO:0000313" key="7">
    <source>
        <dbReference type="EMBL" id="RNL77651.1"/>
    </source>
</evidence>
<keyword evidence="2 4" id="KW-0442">Lipid degradation</keyword>
<sequence length="361" mass="38718">MSTPPLGPWMQHLGGHSSHETYRPTTDTSVGNSIKRLNSDIGKPMNSVITTEDPSSTTAQGGAMNEQKVTKNTRDVFVLSGGASRGAVQVGMMQTLIEAGIVPDGLVGSSVGALNAAFMGWQPGPERVSKLADQWLRLQTRDIFPGGNWTRLSHLARRHSYLFDSYALSSLIHAWVPVRNLEELTVPVRITTTPLASCAAKYHDRGPIEKILLASAAVPGVFEPVELVDEDGARSTHVDGGVADLIPVAGTVALAPTRVFVLDATVPVRIPRARTPIEILIASLGIAVRVRPMPDLGPDVEVHHLTAPDLGTGMIDFSRSAEHIALGRKVAAELVESLGVKPAPLTDRPHRFWDRFSKSAA</sequence>
<dbReference type="GO" id="GO:0016042">
    <property type="term" value="P:lipid catabolic process"/>
    <property type="evidence" value="ECO:0007669"/>
    <property type="project" value="UniProtKB-UniRule"/>
</dbReference>
<dbReference type="GO" id="GO:0016787">
    <property type="term" value="F:hydrolase activity"/>
    <property type="evidence" value="ECO:0007669"/>
    <property type="project" value="UniProtKB-UniRule"/>
</dbReference>
<comment type="caution">
    <text evidence="4">Lacks conserved residue(s) required for the propagation of feature annotation.</text>
</comment>
<feature type="region of interest" description="Disordered" evidence="5">
    <location>
        <begin position="1"/>
        <end position="32"/>
    </location>
</feature>
<proteinExistence type="predicted"/>
<keyword evidence="8" id="KW-1185">Reference proteome</keyword>
<keyword evidence="3 4" id="KW-0443">Lipid metabolism</keyword>
<feature type="short sequence motif" description="GXSXG" evidence="4">
    <location>
        <begin position="108"/>
        <end position="112"/>
    </location>
</feature>
<evidence type="ECO:0000256" key="4">
    <source>
        <dbReference type="PROSITE-ProRule" id="PRU01161"/>
    </source>
</evidence>
<feature type="active site" description="Nucleophile" evidence="4">
    <location>
        <position position="110"/>
    </location>
</feature>
<dbReference type="Pfam" id="PF01734">
    <property type="entry name" value="Patatin"/>
    <property type="match status" value="1"/>
</dbReference>
<evidence type="ECO:0000259" key="6">
    <source>
        <dbReference type="PROSITE" id="PS51635"/>
    </source>
</evidence>
<dbReference type="SUPFAM" id="SSF52151">
    <property type="entry name" value="FabD/lysophospholipase-like"/>
    <property type="match status" value="1"/>
</dbReference>
<organism evidence="7 8">
    <name type="scientific">Nocardioides marmorisolisilvae</name>
    <dbReference type="NCBI Taxonomy" id="1542737"/>
    <lineage>
        <taxon>Bacteria</taxon>
        <taxon>Bacillati</taxon>
        <taxon>Actinomycetota</taxon>
        <taxon>Actinomycetes</taxon>
        <taxon>Propionibacteriales</taxon>
        <taxon>Nocardioidaceae</taxon>
        <taxon>Nocardioides</taxon>
    </lineage>
</organism>
<dbReference type="AlphaFoldDB" id="A0A3N0DQ69"/>
<gene>
    <name evidence="7" type="ORF">EFL95_16725</name>
</gene>
<dbReference type="InterPro" id="IPR002641">
    <property type="entry name" value="PNPLA_dom"/>
</dbReference>